<proteinExistence type="predicted"/>
<organism evidence="1 2">
    <name type="scientific">Duffyella gerundensis</name>
    <dbReference type="NCBI Taxonomy" id="1619313"/>
    <lineage>
        <taxon>Bacteria</taxon>
        <taxon>Pseudomonadati</taxon>
        <taxon>Pseudomonadota</taxon>
        <taxon>Gammaproteobacteria</taxon>
        <taxon>Enterobacterales</taxon>
        <taxon>Erwiniaceae</taxon>
        <taxon>Duffyella</taxon>
    </lineage>
</organism>
<evidence type="ECO:0000313" key="1">
    <source>
        <dbReference type="EMBL" id="CUU23449.1"/>
    </source>
</evidence>
<dbReference type="KEGG" id="ege:EM595_1214"/>
<gene>
    <name evidence="1" type="ORF">EM595_1214</name>
</gene>
<dbReference type="STRING" id="1619313.EM595_1214"/>
<reference evidence="2" key="1">
    <citation type="submission" date="2015-11" db="EMBL/GenBank/DDBJ databases">
        <authorList>
            <person name="Blom J."/>
        </authorList>
    </citation>
    <scope>NUCLEOTIDE SEQUENCE [LARGE SCALE GENOMIC DNA]</scope>
</reference>
<dbReference type="InterPro" id="IPR047782">
    <property type="entry name" value="MntS"/>
</dbReference>
<protein>
    <submittedName>
        <fullName evidence="1">Uncharacterized protein</fullName>
    </submittedName>
</protein>
<sequence length="95" mass="11071">MAKGYSQCYNWLYCNHSITTVKPAIPFNLLCRCLLFAAARRACLMTMAAYEERIMPFTLLLKLWCRSPFKVRLMLIEMLSAKMGKTQKPHDPRHS</sequence>
<name>A0A0U5KYR0_9GAMM</name>
<keyword evidence="2" id="KW-1185">Reference proteome</keyword>
<dbReference type="EMBL" id="LN907827">
    <property type="protein sequence ID" value="CUU23449.1"/>
    <property type="molecule type" value="Genomic_DNA"/>
</dbReference>
<dbReference type="PATRIC" id="fig|1619313.3.peg.1258"/>
<accession>A0A0U5KYR0</accession>
<dbReference type="Proteomes" id="UP000059419">
    <property type="component" value="Chromosome 1"/>
</dbReference>
<dbReference type="AlphaFoldDB" id="A0A0U5KYR0"/>
<dbReference type="Pfam" id="PF26599">
    <property type="entry name" value="MntS"/>
    <property type="match status" value="1"/>
</dbReference>
<evidence type="ECO:0000313" key="2">
    <source>
        <dbReference type="Proteomes" id="UP000059419"/>
    </source>
</evidence>